<protein>
    <submittedName>
        <fullName evidence="1">Uncharacterized protein</fullName>
    </submittedName>
</protein>
<gene>
    <name evidence="1" type="ORF">BLA29_010831</name>
</gene>
<name>A0A1Y3BKA8_EURMA</name>
<dbReference type="AlphaFoldDB" id="A0A1Y3BKA8"/>
<dbReference type="EMBL" id="MUJZ01018190">
    <property type="protein sequence ID" value="OTF80444.1"/>
    <property type="molecule type" value="Genomic_DNA"/>
</dbReference>
<evidence type="ECO:0000313" key="2">
    <source>
        <dbReference type="Proteomes" id="UP000194236"/>
    </source>
</evidence>
<accession>A0A1Y3BKA8</accession>
<dbReference type="Proteomes" id="UP000194236">
    <property type="component" value="Unassembled WGS sequence"/>
</dbReference>
<organism evidence="1 2">
    <name type="scientific">Euroglyphus maynei</name>
    <name type="common">Mayne's house dust mite</name>
    <dbReference type="NCBI Taxonomy" id="6958"/>
    <lineage>
        <taxon>Eukaryota</taxon>
        <taxon>Metazoa</taxon>
        <taxon>Ecdysozoa</taxon>
        <taxon>Arthropoda</taxon>
        <taxon>Chelicerata</taxon>
        <taxon>Arachnida</taxon>
        <taxon>Acari</taxon>
        <taxon>Acariformes</taxon>
        <taxon>Sarcoptiformes</taxon>
        <taxon>Astigmata</taxon>
        <taxon>Psoroptidia</taxon>
        <taxon>Analgoidea</taxon>
        <taxon>Pyroglyphidae</taxon>
        <taxon>Pyroglyphinae</taxon>
        <taxon>Euroglyphus</taxon>
    </lineage>
</organism>
<dbReference type="OrthoDB" id="6501755at2759"/>
<evidence type="ECO:0000313" key="1">
    <source>
        <dbReference type="EMBL" id="OTF80444.1"/>
    </source>
</evidence>
<proteinExistence type="predicted"/>
<keyword evidence="2" id="KW-1185">Reference proteome</keyword>
<reference evidence="1 2" key="1">
    <citation type="submission" date="2017-03" db="EMBL/GenBank/DDBJ databases">
        <title>Genome Survey of Euroglyphus maynei.</title>
        <authorList>
            <person name="Arlian L.G."/>
            <person name="Morgan M.S."/>
            <person name="Rider S.D."/>
        </authorList>
    </citation>
    <scope>NUCLEOTIDE SEQUENCE [LARGE SCALE GENOMIC DNA]</scope>
    <source>
        <strain evidence="1">Arlian Lab</strain>
        <tissue evidence="1">Whole body</tissue>
    </source>
</reference>
<sequence length="123" mass="13861">MAQSSNDLWSMIRNFDRFIPVFGSCDRIVYAGVGNCMSNFGPSRLSKVIFIFTTISAYRKYRACIQGLKDGHSFAVARDRCPPRSFSMPVVWAVSDRLIGLPLSSCPEISCRTSNKQQQQRRG</sequence>
<comment type="caution">
    <text evidence="1">The sequence shown here is derived from an EMBL/GenBank/DDBJ whole genome shotgun (WGS) entry which is preliminary data.</text>
</comment>